<evidence type="ECO:0000256" key="1">
    <source>
        <dbReference type="SAM" id="MobiDB-lite"/>
    </source>
</evidence>
<name>A0A9D4SZ11_RHISA</name>
<feature type="region of interest" description="Disordered" evidence="1">
    <location>
        <begin position="206"/>
        <end position="302"/>
    </location>
</feature>
<reference evidence="2" key="2">
    <citation type="submission" date="2021-09" db="EMBL/GenBank/DDBJ databases">
        <authorList>
            <person name="Jia N."/>
            <person name="Wang J."/>
            <person name="Shi W."/>
            <person name="Du L."/>
            <person name="Sun Y."/>
            <person name="Zhan W."/>
            <person name="Jiang J."/>
            <person name="Wang Q."/>
            <person name="Zhang B."/>
            <person name="Ji P."/>
            <person name="Sakyi L.B."/>
            <person name="Cui X."/>
            <person name="Yuan T."/>
            <person name="Jiang B."/>
            <person name="Yang W."/>
            <person name="Lam T.T.-Y."/>
            <person name="Chang Q."/>
            <person name="Ding S."/>
            <person name="Wang X."/>
            <person name="Zhu J."/>
            <person name="Ruan X."/>
            <person name="Zhao L."/>
            <person name="Wei J."/>
            <person name="Que T."/>
            <person name="Du C."/>
            <person name="Cheng J."/>
            <person name="Dai P."/>
            <person name="Han X."/>
            <person name="Huang E."/>
            <person name="Gao Y."/>
            <person name="Liu J."/>
            <person name="Shao H."/>
            <person name="Ye R."/>
            <person name="Li L."/>
            <person name="Wei W."/>
            <person name="Wang X."/>
            <person name="Wang C."/>
            <person name="Huo Q."/>
            <person name="Li W."/>
            <person name="Guo W."/>
            <person name="Chen H."/>
            <person name="Chen S."/>
            <person name="Zhou L."/>
            <person name="Zhou L."/>
            <person name="Ni X."/>
            <person name="Tian J."/>
            <person name="Zhou Y."/>
            <person name="Sheng Y."/>
            <person name="Liu T."/>
            <person name="Pan Y."/>
            <person name="Xia L."/>
            <person name="Li J."/>
            <person name="Zhao F."/>
            <person name="Cao W."/>
        </authorList>
    </citation>
    <scope>NUCLEOTIDE SEQUENCE</scope>
    <source>
        <strain evidence="2">Rsan-2018</strain>
        <tissue evidence="2">Larvae</tissue>
    </source>
</reference>
<organism evidence="2 3">
    <name type="scientific">Rhipicephalus sanguineus</name>
    <name type="common">Brown dog tick</name>
    <name type="synonym">Ixodes sanguineus</name>
    <dbReference type="NCBI Taxonomy" id="34632"/>
    <lineage>
        <taxon>Eukaryota</taxon>
        <taxon>Metazoa</taxon>
        <taxon>Ecdysozoa</taxon>
        <taxon>Arthropoda</taxon>
        <taxon>Chelicerata</taxon>
        <taxon>Arachnida</taxon>
        <taxon>Acari</taxon>
        <taxon>Parasitiformes</taxon>
        <taxon>Ixodida</taxon>
        <taxon>Ixodoidea</taxon>
        <taxon>Ixodidae</taxon>
        <taxon>Rhipicephalinae</taxon>
        <taxon>Rhipicephalus</taxon>
        <taxon>Rhipicephalus</taxon>
    </lineage>
</organism>
<feature type="compositionally biased region" description="Basic and acidic residues" evidence="1">
    <location>
        <begin position="37"/>
        <end position="64"/>
    </location>
</feature>
<sequence length="302" mass="33396">MKLPSKENVAAGKATGTSYATDGNYPKTDTAAAITDNRSKLKDLSNTAREELKRQEERYARDRQLLAGPPVANTQDTGAPGRSGRASMQQGGRMSMQQRGAGAPVGGGTAGSRRGSRRGLKVITATPDPEEETTTTSEEQPPGMICSLMPQCVQRVIDSGMEKIYGPRPRRPYRPPMLDMEVEEDNDYDPYFLRIEAVPPVYKQEKGRVMYPSQKRHKTRRPKEQDCDLVFQDELVISSGGSATHDDEGDEGNMRDQETEDVLYVEDIVYQGGQANSRHGRTEGRGQDRHGGRDHGQQVRSP</sequence>
<dbReference type="Proteomes" id="UP000821837">
    <property type="component" value="Unassembled WGS sequence"/>
</dbReference>
<dbReference type="VEuPathDB" id="VectorBase:RSAN_049101"/>
<feature type="region of interest" description="Disordered" evidence="1">
    <location>
        <begin position="1"/>
        <end position="145"/>
    </location>
</feature>
<comment type="caution">
    <text evidence="2">The sequence shown here is derived from an EMBL/GenBank/DDBJ whole genome shotgun (WGS) entry which is preliminary data.</text>
</comment>
<evidence type="ECO:0000313" key="2">
    <source>
        <dbReference type="EMBL" id="KAH7956959.1"/>
    </source>
</evidence>
<evidence type="ECO:0000313" key="3">
    <source>
        <dbReference type="Proteomes" id="UP000821837"/>
    </source>
</evidence>
<feature type="compositionally biased region" description="Basic and acidic residues" evidence="1">
    <location>
        <begin position="280"/>
        <end position="302"/>
    </location>
</feature>
<proteinExistence type="predicted"/>
<dbReference type="EMBL" id="JABSTV010001250">
    <property type="protein sequence ID" value="KAH7956959.1"/>
    <property type="molecule type" value="Genomic_DNA"/>
</dbReference>
<gene>
    <name evidence="2" type="ORF">HPB52_013924</name>
</gene>
<feature type="compositionally biased region" description="Low complexity" evidence="1">
    <location>
        <begin position="86"/>
        <end position="102"/>
    </location>
</feature>
<keyword evidence="3" id="KW-1185">Reference proteome</keyword>
<reference evidence="2" key="1">
    <citation type="journal article" date="2020" name="Cell">
        <title>Large-Scale Comparative Analyses of Tick Genomes Elucidate Their Genetic Diversity and Vector Capacities.</title>
        <authorList>
            <consortium name="Tick Genome and Microbiome Consortium (TIGMIC)"/>
            <person name="Jia N."/>
            <person name="Wang J."/>
            <person name="Shi W."/>
            <person name="Du L."/>
            <person name="Sun Y."/>
            <person name="Zhan W."/>
            <person name="Jiang J.F."/>
            <person name="Wang Q."/>
            <person name="Zhang B."/>
            <person name="Ji P."/>
            <person name="Bell-Sakyi L."/>
            <person name="Cui X.M."/>
            <person name="Yuan T.T."/>
            <person name="Jiang B.G."/>
            <person name="Yang W.F."/>
            <person name="Lam T.T."/>
            <person name="Chang Q.C."/>
            <person name="Ding S.J."/>
            <person name="Wang X.J."/>
            <person name="Zhu J.G."/>
            <person name="Ruan X.D."/>
            <person name="Zhao L."/>
            <person name="Wei J.T."/>
            <person name="Ye R.Z."/>
            <person name="Que T.C."/>
            <person name="Du C.H."/>
            <person name="Zhou Y.H."/>
            <person name="Cheng J.X."/>
            <person name="Dai P.F."/>
            <person name="Guo W.B."/>
            <person name="Han X.H."/>
            <person name="Huang E.J."/>
            <person name="Li L.F."/>
            <person name="Wei W."/>
            <person name="Gao Y.C."/>
            <person name="Liu J.Z."/>
            <person name="Shao H.Z."/>
            <person name="Wang X."/>
            <person name="Wang C.C."/>
            <person name="Yang T.C."/>
            <person name="Huo Q.B."/>
            <person name="Li W."/>
            <person name="Chen H.Y."/>
            <person name="Chen S.E."/>
            <person name="Zhou L.G."/>
            <person name="Ni X.B."/>
            <person name="Tian J.H."/>
            <person name="Sheng Y."/>
            <person name="Liu T."/>
            <person name="Pan Y.S."/>
            <person name="Xia L.Y."/>
            <person name="Li J."/>
            <person name="Zhao F."/>
            <person name="Cao W.C."/>
        </authorList>
    </citation>
    <scope>NUCLEOTIDE SEQUENCE</scope>
    <source>
        <strain evidence="2">Rsan-2018</strain>
    </source>
</reference>
<dbReference type="AlphaFoldDB" id="A0A9D4SZ11"/>
<accession>A0A9D4SZ11</accession>
<protein>
    <submittedName>
        <fullName evidence="2">Uncharacterized protein</fullName>
    </submittedName>
</protein>